<evidence type="ECO:0000256" key="9">
    <source>
        <dbReference type="ARBA" id="ARBA00023102"/>
    </source>
</evidence>
<protein>
    <recommendedName>
        <fullName evidence="4">phosphoribosyl-ATP diphosphatase</fullName>
        <ecNumber evidence="4">3.6.1.31</ecNumber>
    </recommendedName>
</protein>
<evidence type="ECO:0000256" key="10">
    <source>
        <dbReference type="SAM" id="MobiDB-lite"/>
    </source>
</evidence>
<dbReference type="Proteomes" id="UP000228948">
    <property type="component" value="Chromosome"/>
</dbReference>
<organism evidence="11 12">
    <name type="scientific">Roseinatronobacter bogoriensis subsp. barguzinensis</name>
    <dbReference type="NCBI Taxonomy" id="441209"/>
    <lineage>
        <taxon>Bacteria</taxon>
        <taxon>Pseudomonadati</taxon>
        <taxon>Pseudomonadota</taxon>
        <taxon>Alphaproteobacteria</taxon>
        <taxon>Rhodobacterales</taxon>
        <taxon>Paracoccaceae</taxon>
        <taxon>Roseinatronobacter</taxon>
    </lineage>
</organism>
<comment type="catalytic activity">
    <reaction evidence="1">
        <text>1-(5-phospho-beta-D-ribosyl)-ATP + H2O = 1-(5-phospho-beta-D-ribosyl)-5'-AMP + diphosphate + H(+)</text>
        <dbReference type="Rhea" id="RHEA:22828"/>
        <dbReference type="ChEBI" id="CHEBI:15377"/>
        <dbReference type="ChEBI" id="CHEBI:15378"/>
        <dbReference type="ChEBI" id="CHEBI:33019"/>
        <dbReference type="ChEBI" id="CHEBI:59457"/>
        <dbReference type="ChEBI" id="CHEBI:73183"/>
        <dbReference type="EC" id="3.6.1.31"/>
    </reaction>
</comment>
<sequence>MRPPNIQAAQPADLFGCLEHLIAQLDSPPTARTEELTASSAERKARKLVEEATEVAFDALADNREGLIAESADLLYHLAVLWHDRGIKPAEIRAEMARRKDLLGIAEKLPKKGRVRELLKQSNRSCALYRQGDRIGPVPLSSAPCPVPPTPR</sequence>
<dbReference type="Pfam" id="PF01503">
    <property type="entry name" value="PRA-PH"/>
    <property type="match status" value="1"/>
</dbReference>
<evidence type="ECO:0000256" key="3">
    <source>
        <dbReference type="ARBA" id="ARBA00009392"/>
    </source>
</evidence>
<dbReference type="CDD" id="cd11534">
    <property type="entry name" value="NTP-PPase_HisIE_like"/>
    <property type="match status" value="1"/>
</dbReference>
<dbReference type="GO" id="GO:0004636">
    <property type="term" value="F:phosphoribosyl-ATP diphosphatase activity"/>
    <property type="evidence" value="ECO:0007669"/>
    <property type="project" value="UniProtKB-EC"/>
</dbReference>
<keyword evidence="7" id="KW-0378">Hydrolase</keyword>
<proteinExistence type="inferred from homology"/>
<evidence type="ECO:0000313" key="12">
    <source>
        <dbReference type="Proteomes" id="UP000228948"/>
    </source>
</evidence>
<gene>
    <name evidence="11" type="primary">hisE</name>
    <name evidence="11" type="ORF">BG454_04980</name>
</gene>
<evidence type="ECO:0000256" key="5">
    <source>
        <dbReference type="ARBA" id="ARBA00022605"/>
    </source>
</evidence>
<dbReference type="STRING" id="441209.GCA_001870665_03735"/>
<dbReference type="EC" id="3.6.1.31" evidence="4"/>
<dbReference type="KEGG" id="rbg:BG454_04980"/>
<feature type="region of interest" description="Disordered" evidence="10">
    <location>
        <begin position="133"/>
        <end position="152"/>
    </location>
</feature>
<dbReference type="NCBIfam" id="TIGR03188">
    <property type="entry name" value="histidine_hisI"/>
    <property type="match status" value="1"/>
</dbReference>
<evidence type="ECO:0000256" key="1">
    <source>
        <dbReference type="ARBA" id="ARBA00001460"/>
    </source>
</evidence>
<dbReference type="OrthoDB" id="9814738at2"/>
<dbReference type="SUPFAM" id="SSF101386">
    <property type="entry name" value="all-alpha NTP pyrophosphatases"/>
    <property type="match status" value="1"/>
</dbReference>
<evidence type="ECO:0000313" key="11">
    <source>
        <dbReference type="EMBL" id="ATX67686.1"/>
    </source>
</evidence>
<dbReference type="UniPathway" id="UPA00031">
    <property type="reaction ID" value="UER00007"/>
</dbReference>
<evidence type="ECO:0000256" key="8">
    <source>
        <dbReference type="ARBA" id="ARBA00022840"/>
    </source>
</evidence>
<keyword evidence="6" id="KW-0547">Nucleotide-binding</keyword>
<name>A0A2K8KFC5_9RHOB</name>
<evidence type="ECO:0000256" key="2">
    <source>
        <dbReference type="ARBA" id="ARBA00005204"/>
    </source>
</evidence>
<dbReference type="EMBL" id="CP024899">
    <property type="protein sequence ID" value="ATX67686.1"/>
    <property type="molecule type" value="Genomic_DNA"/>
</dbReference>
<evidence type="ECO:0000256" key="4">
    <source>
        <dbReference type="ARBA" id="ARBA00012414"/>
    </source>
</evidence>
<reference evidence="11 12" key="1">
    <citation type="submission" date="2017-11" db="EMBL/GenBank/DDBJ databases">
        <title>Revised Sequence and Annotation of the Rhodobaca barguzinensis strain alga05 Genome.</title>
        <authorList>
            <person name="Kopejtka K."/>
            <person name="Tomasch J.M."/>
            <person name="Bunk B."/>
            <person name="Koblizek M."/>
        </authorList>
    </citation>
    <scope>NUCLEOTIDE SEQUENCE [LARGE SCALE GENOMIC DNA]</scope>
    <source>
        <strain evidence="12">alga05</strain>
    </source>
</reference>
<keyword evidence="9" id="KW-0368">Histidine biosynthesis</keyword>
<dbReference type="AlphaFoldDB" id="A0A2K8KFC5"/>
<accession>A0A2K8KFC5</accession>
<comment type="pathway">
    <text evidence="2">Amino-acid biosynthesis; L-histidine biosynthesis; L-histidine from 5-phospho-alpha-D-ribose 1-diphosphate: step 2/9.</text>
</comment>
<keyword evidence="8" id="KW-0067">ATP-binding</keyword>
<comment type="similarity">
    <text evidence="3">Belongs to the PRA-PH family.</text>
</comment>
<keyword evidence="12" id="KW-1185">Reference proteome</keyword>
<evidence type="ECO:0000256" key="6">
    <source>
        <dbReference type="ARBA" id="ARBA00022741"/>
    </source>
</evidence>
<dbReference type="InterPro" id="IPR021130">
    <property type="entry name" value="PRib-ATP_PPHydrolase-like"/>
</dbReference>
<dbReference type="GO" id="GO:0005524">
    <property type="term" value="F:ATP binding"/>
    <property type="evidence" value="ECO:0007669"/>
    <property type="project" value="UniProtKB-KW"/>
</dbReference>
<dbReference type="Gene3D" id="1.10.287.1080">
    <property type="entry name" value="MazG-like"/>
    <property type="match status" value="1"/>
</dbReference>
<dbReference type="GO" id="GO:0000105">
    <property type="term" value="P:L-histidine biosynthetic process"/>
    <property type="evidence" value="ECO:0007669"/>
    <property type="project" value="UniProtKB-UniPathway"/>
</dbReference>
<keyword evidence="5" id="KW-0028">Amino-acid biosynthesis</keyword>
<dbReference type="InterPro" id="IPR008179">
    <property type="entry name" value="HisE"/>
</dbReference>
<evidence type="ECO:0000256" key="7">
    <source>
        <dbReference type="ARBA" id="ARBA00022801"/>
    </source>
</evidence>